<comment type="caution">
    <text evidence="1">The sequence shown here is derived from an EMBL/GenBank/DDBJ whole genome shotgun (WGS) entry which is preliminary data.</text>
</comment>
<evidence type="ECO:0000313" key="1">
    <source>
        <dbReference type="EMBL" id="KAH6631461.1"/>
    </source>
</evidence>
<name>A0ACB7P9E6_9PEZI</name>
<keyword evidence="2" id="KW-1185">Reference proteome</keyword>
<proteinExistence type="predicted"/>
<reference evidence="1 2" key="1">
    <citation type="journal article" date="2021" name="Nat. Commun.">
        <title>Genetic determinants of endophytism in the Arabidopsis root mycobiome.</title>
        <authorList>
            <person name="Mesny F."/>
            <person name="Miyauchi S."/>
            <person name="Thiergart T."/>
            <person name="Pickel B."/>
            <person name="Atanasova L."/>
            <person name="Karlsson M."/>
            <person name="Huettel B."/>
            <person name="Barry K.W."/>
            <person name="Haridas S."/>
            <person name="Chen C."/>
            <person name="Bauer D."/>
            <person name="Andreopoulos W."/>
            <person name="Pangilinan J."/>
            <person name="LaButti K."/>
            <person name="Riley R."/>
            <person name="Lipzen A."/>
            <person name="Clum A."/>
            <person name="Drula E."/>
            <person name="Henrissat B."/>
            <person name="Kohler A."/>
            <person name="Grigoriev I.V."/>
            <person name="Martin F.M."/>
            <person name="Hacquard S."/>
        </authorList>
    </citation>
    <scope>NUCLEOTIDE SEQUENCE [LARGE SCALE GENOMIC DNA]</scope>
    <source>
        <strain evidence="1 2">MPI-SDFR-AT-0079</strain>
    </source>
</reference>
<organism evidence="1 2">
    <name type="scientific">Chaetomium tenue</name>
    <dbReference type="NCBI Taxonomy" id="1854479"/>
    <lineage>
        <taxon>Eukaryota</taxon>
        <taxon>Fungi</taxon>
        <taxon>Dikarya</taxon>
        <taxon>Ascomycota</taxon>
        <taxon>Pezizomycotina</taxon>
        <taxon>Sordariomycetes</taxon>
        <taxon>Sordariomycetidae</taxon>
        <taxon>Sordariales</taxon>
        <taxon>Chaetomiaceae</taxon>
        <taxon>Chaetomium</taxon>
    </lineage>
</organism>
<evidence type="ECO:0000313" key="2">
    <source>
        <dbReference type="Proteomes" id="UP000724584"/>
    </source>
</evidence>
<accession>A0ACB7P9E6</accession>
<gene>
    <name evidence="1" type="ORF">F5144DRAFT_491260</name>
</gene>
<sequence>MARGKWRERLRRARRRLLRRQGQYPIQGSPTFAPYGQPFQQAPCAPNDQHIPVIQIGPNQPSYYYPPFRLQDNLRSYHTPHQSTFNLTLPVPPSGISQRYPTRSSPKGLSLSLKTLSHKGSSFRSSSPKSSPAKTPPSAKTSSSAKASSSTKTSSSDHQPDQPKPKTSRSVISLLSSRMSTKTQHGSLHSSRWSFGSNRTMRSVRPDISHFTADDTDPSLHSGMTPPKASAGPVTPPRLRRPSSLSGGRGQYLPTPPPTPPFSPSE</sequence>
<dbReference type="EMBL" id="JAGIZQ010000004">
    <property type="protein sequence ID" value="KAH6631461.1"/>
    <property type="molecule type" value="Genomic_DNA"/>
</dbReference>
<dbReference type="Proteomes" id="UP000724584">
    <property type="component" value="Unassembled WGS sequence"/>
</dbReference>
<protein>
    <submittedName>
        <fullName evidence="1">Uncharacterized protein</fullName>
    </submittedName>
</protein>